<evidence type="ECO:0000256" key="5">
    <source>
        <dbReference type="ARBA" id="ARBA00012832"/>
    </source>
</evidence>
<dbReference type="SUPFAM" id="SSF47323">
    <property type="entry name" value="Anticodon-binding domain of a subclass of class I aminoacyl-tRNA synthetases"/>
    <property type="match status" value="1"/>
</dbReference>
<dbReference type="InterPro" id="IPR015273">
    <property type="entry name" value="Cys-tRNA-synt_Ia_DALR"/>
</dbReference>
<evidence type="ECO:0000256" key="12">
    <source>
        <dbReference type="ARBA" id="ARBA00022840"/>
    </source>
</evidence>
<evidence type="ECO:0000256" key="9">
    <source>
        <dbReference type="ARBA" id="ARBA00022723"/>
    </source>
</evidence>
<evidence type="ECO:0000256" key="2">
    <source>
        <dbReference type="ARBA" id="ARBA00004496"/>
    </source>
</evidence>
<dbReference type="GO" id="GO:0004817">
    <property type="term" value="F:cysteine-tRNA ligase activity"/>
    <property type="evidence" value="ECO:0007669"/>
    <property type="project" value="UniProtKB-UniRule"/>
</dbReference>
<name>A0A7C1NM69_UNCC3</name>
<feature type="domain" description="Cysteinyl-tRNA synthetase class Ia DALR" evidence="16">
    <location>
        <begin position="284"/>
        <end position="338"/>
    </location>
</feature>
<proteinExistence type="inferred from homology"/>
<evidence type="ECO:0000256" key="14">
    <source>
        <dbReference type="ARBA" id="ARBA00023146"/>
    </source>
</evidence>
<dbReference type="GO" id="GO:0046872">
    <property type="term" value="F:metal ion binding"/>
    <property type="evidence" value="ECO:0007669"/>
    <property type="project" value="UniProtKB-KW"/>
</dbReference>
<keyword evidence="12" id="KW-0067">ATP-binding</keyword>
<comment type="subcellular location">
    <subcellularLocation>
        <location evidence="2">Cytoplasm</location>
    </subcellularLocation>
</comment>
<evidence type="ECO:0000256" key="11">
    <source>
        <dbReference type="ARBA" id="ARBA00022833"/>
    </source>
</evidence>
<dbReference type="InterPro" id="IPR024909">
    <property type="entry name" value="Cys-tRNA/MSH_ligase"/>
</dbReference>
<dbReference type="EC" id="6.1.1.16" evidence="5 15"/>
<comment type="subunit">
    <text evidence="4">Monomer.</text>
</comment>
<dbReference type="Gene3D" id="1.20.120.640">
    <property type="entry name" value="Anticodon-binding domain of a subclass of class I aminoacyl-tRNA synthetases"/>
    <property type="match status" value="1"/>
</dbReference>
<dbReference type="InterPro" id="IPR014729">
    <property type="entry name" value="Rossmann-like_a/b/a_fold"/>
</dbReference>
<evidence type="ECO:0000256" key="1">
    <source>
        <dbReference type="ARBA" id="ARBA00001947"/>
    </source>
</evidence>
<dbReference type="Pfam" id="PF01406">
    <property type="entry name" value="tRNA-synt_1e"/>
    <property type="match status" value="1"/>
</dbReference>
<keyword evidence="9" id="KW-0479">Metal-binding</keyword>
<dbReference type="InterPro" id="IPR015803">
    <property type="entry name" value="Cys-tRNA-ligase"/>
</dbReference>
<keyword evidence="8 17" id="KW-0436">Ligase</keyword>
<comment type="caution">
    <text evidence="17">The sequence shown here is derived from an EMBL/GenBank/DDBJ whole genome shotgun (WGS) entry which is preliminary data.</text>
</comment>
<protein>
    <recommendedName>
        <fullName evidence="6 15">Cysteine--tRNA ligase</fullName>
        <ecNumber evidence="5 15">6.1.1.16</ecNumber>
    </recommendedName>
</protein>
<organism evidence="17">
    <name type="scientific">candidate division CPR3 bacterium</name>
    <dbReference type="NCBI Taxonomy" id="2268181"/>
    <lineage>
        <taxon>Bacteria</taxon>
        <taxon>Bacteria division CPR3</taxon>
    </lineage>
</organism>
<evidence type="ECO:0000256" key="10">
    <source>
        <dbReference type="ARBA" id="ARBA00022741"/>
    </source>
</evidence>
<comment type="cofactor">
    <cofactor evidence="1">
        <name>Zn(2+)</name>
        <dbReference type="ChEBI" id="CHEBI:29105"/>
    </cofactor>
</comment>
<dbReference type="InterPro" id="IPR009080">
    <property type="entry name" value="tRNAsynth_Ia_anticodon-bd"/>
</dbReference>
<dbReference type="InterPro" id="IPR032678">
    <property type="entry name" value="tRNA-synt_1_cat_dom"/>
</dbReference>
<dbReference type="PANTHER" id="PTHR10890">
    <property type="entry name" value="CYSTEINYL-TRNA SYNTHETASE"/>
    <property type="match status" value="1"/>
</dbReference>
<dbReference type="EMBL" id="DRHL01000009">
    <property type="protein sequence ID" value="HEB13383.1"/>
    <property type="molecule type" value="Genomic_DNA"/>
</dbReference>
<evidence type="ECO:0000256" key="13">
    <source>
        <dbReference type="ARBA" id="ARBA00022917"/>
    </source>
</evidence>
<evidence type="ECO:0000259" key="16">
    <source>
        <dbReference type="SMART" id="SM00840"/>
    </source>
</evidence>
<dbReference type="Proteomes" id="UP000885695">
    <property type="component" value="Unassembled WGS sequence"/>
</dbReference>
<evidence type="ECO:0000256" key="8">
    <source>
        <dbReference type="ARBA" id="ARBA00022598"/>
    </source>
</evidence>
<evidence type="ECO:0000256" key="3">
    <source>
        <dbReference type="ARBA" id="ARBA00005594"/>
    </source>
</evidence>
<keyword evidence="11" id="KW-0862">Zinc</keyword>
<dbReference type="GO" id="GO:0005829">
    <property type="term" value="C:cytosol"/>
    <property type="evidence" value="ECO:0007669"/>
    <property type="project" value="TreeGrafter"/>
</dbReference>
<reference evidence="17" key="1">
    <citation type="journal article" date="2020" name="mSystems">
        <title>Genome- and Community-Level Interaction Insights into Carbon Utilization and Element Cycling Functions of Hydrothermarchaeota in Hydrothermal Sediment.</title>
        <authorList>
            <person name="Zhou Z."/>
            <person name="Liu Y."/>
            <person name="Xu W."/>
            <person name="Pan J."/>
            <person name="Luo Z.H."/>
            <person name="Li M."/>
        </authorList>
    </citation>
    <scope>NUCLEOTIDE SEQUENCE [LARGE SCALE GENOMIC DNA]</scope>
    <source>
        <strain evidence="17">HyVt-369</strain>
    </source>
</reference>
<dbReference type="Pfam" id="PF09190">
    <property type="entry name" value="DALR_2"/>
    <property type="match status" value="1"/>
</dbReference>
<evidence type="ECO:0000256" key="4">
    <source>
        <dbReference type="ARBA" id="ARBA00011245"/>
    </source>
</evidence>
<dbReference type="Gene3D" id="3.40.50.620">
    <property type="entry name" value="HUPs"/>
    <property type="match status" value="1"/>
</dbReference>
<sequence>MTYVQNITDIDNDILKRAKEENKNWRVLGEENTQDFMDDQRWLNNISPDHMPRATDYIGEMIAIIEKLIKKGFAYEAGGSVYFSVKKDKEYGKLSKFSRKKMLTVANERGNEPDDPNKEDPLDFVLWQAKKKGEPSWSSPWGQGRPGWHIECSAMAGKLLGETVDIHAGGSDLIFPHHESEIAQSENANGRPFVRFWMHAGMLKYNGEKMSKSLGNMVFISDLKKKYSPNVIRVFLLSHHYRSVCECIENAIENAIKTTEPFKEAFKKQSGQGKVLSVAPYEKRFFAALNDDINTPRAIKVLQELSQKIIKENKDTNITEAKAFMETALHILGLEMELA</sequence>
<dbReference type="NCBIfam" id="TIGR00435">
    <property type="entry name" value="cysS"/>
    <property type="match status" value="1"/>
</dbReference>
<dbReference type="SUPFAM" id="SSF52374">
    <property type="entry name" value="Nucleotidylyl transferase"/>
    <property type="match status" value="1"/>
</dbReference>
<gene>
    <name evidence="17" type="ORF">ENI13_00200</name>
</gene>
<dbReference type="GO" id="GO:0006423">
    <property type="term" value="P:cysteinyl-tRNA aminoacylation"/>
    <property type="evidence" value="ECO:0007669"/>
    <property type="project" value="UniProtKB-UniRule"/>
</dbReference>
<comment type="similarity">
    <text evidence="3">Belongs to the class-I aminoacyl-tRNA synthetase family.</text>
</comment>
<keyword evidence="7" id="KW-0963">Cytoplasm</keyword>
<accession>A0A7C1NM69</accession>
<keyword evidence="10" id="KW-0547">Nucleotide-binding</keyword>
<dbReference type="SMART" id="SM00840">
    <property type="entry name" value="DALR_2"/>
    <property type="match status" value="1"/>
</dbReference>
<evidence type="ECO:0000256" key="15">
    <source>
        <dbReference type="NCBIfam" id="TIGR00435"/>
    </source>
</evidence>
<dbReference type="PANTHER" id="PTHR10890:SF3">
    <property type="entry name" value="CYSTEINE--TRNA LIGASE, CYTOPLASMIC"/>
    <property type="match status" value="1"/>
</dbReference>
<dbReference type="GO" id="GO:0005524">
    <property type="term" value="F:ATP binding"/>
    <property type="evidence" value="ECO:0007669"/>
    <property type="project" value="UniProtKB-KW"/>
</dbReference>
<evidence type="ECO:0000256" key="7">
    <source>
        <dbReference type="ARBA" id="ARBA00022490"/>
    </source>
</evidence>
<dbReference type="PRINTS" id="PR00983">
    <property type="entry name" value="TRNASYNTHCYS"/>
</dbReference>
<evidence type="ECO:0000256" key="6">
    <source>
        <dbReference type="ARBA" id="ARBA00014738"/>
    </source>
</evidence>
<dbReference type="AlphaFoldDB" id="A0A7C1NM69"/>
<evidence type="ECO:0000313" key="17">
    <source>
        <dbReference type="EMBL" id="HEB13383.1"/>
    </source>
</evidence>
<keyword evidence="14" id="KW-0030">Aminoacyl-tRNA synthetase</keyword>
<keyword evidence="13" id="KW-0648">Protein biosynthesis</keyword>